<dbReference type="PANTHER" id="PTHR19446">
    <property type="entry name" value="REVERSE TRANSCRIPTASES"/>
    <property type="match status" value="1"/>
</dbReference>
<organism evidence="1 2">
    <name type="scientific">Caerostris darwini</name>
    <dbReference type="NCBI Taxonomy" id="1538125"/>
    <lineage>
        <taxon>Eukaryota</taxon>
        <taxon>Metazoa</taxon>
        <taxon>Ecdysozoa</taxon>
        <taxon>Arthropoda</taxon>
        <taxon>Chelicerata</taxon>
        <taxon>Arachnida</taxon>
        <taxon>Araneae</taxon>
        <taxon>Araneomorphae</taxon>
        <taxon>Entelegynae</taxon>
        <taxon>Araneoidea</taxon>
        <taxon>Araneidae</taxon>
        <taxon>Caerostris</taxon>
    </lineage>
</organism>
<dbReference type="Proteomes" id="UP001054837">
    <property type="component" value="Unassembled WGS sequence"/>
</dbReference>
<gene>
    <name evidence="1" type="ORF">CDAR_568581</name>
</gene>
<evidence type="ECO:0000313" key="1">
    <source>
        <dbReference type="EMBL" id="GIY73195.1"/>
    </source>
</evidence>
<evidence type="ECO:0000313" key="2">
    <source>
        <dbReference type="Proteomes" id="UP001054837"/>
    </source>
</evidence>
<sequence>MYLANKTGFTSFFNTLLSNANFPKAWKLAIITLIPKPNKDCSSTLHYRLICLLPTWGKLLDKIISNRISYLESKRYFSDKQYGFRKNRSTITALQSIKNYVDQANSVENMVSGVFGF</sequence>
<comment type="caution">
    <text evidence="1">The sequence shown here is derived from an EMBL/GenBank/DDBJ whole genome shotgun (WGS) entry which is preliminary data.</text>
</comment>
<evidence type="ECO:0008006" key="3">
    <source>
        <dbReference type="Google" id="ProtNLM"/>
    </source>
</evidence>
<dbReference type="AlphaFoldDB" id="A0AAV4VS31"/>
<dbReference type="EMBL" id="BPLQ01013572">
    <property type="protein sequence ID" value="GIY73195.1"/>
    <property type="molecule type" value="Genomic_DNA"/>
</dbReference>
<keyword evidence="2" id="KW-1185">Reference proteome</keyword>
<accession>A0AAV4VS31</accession>
<name>A0AAV4VS31_9ARAC</name>
<proteinExistence type="predicted"/>
<reference evidence="1 2" key="1">
    <citation type="submission" date="2021-06" db="EMBL/GenBank/DDBJ databases">
        <title>Caerostris darwini draft genome.</title>
        <authorList>
            <person name="Kono N."/>
            <person name="Arakawa K."/>
        </authorList>
    </citation>
    <scope>NUCLEOTIDE SEQUENCE [LARGE SCALE GENOMIC DNA]</scope>
</reference>
<protein>
    <recommendedName>
        <fullName evidence="3">Reverse transcriptase domain-containing protein</fullName>
    </recommendedName>
</protein>